<comment type="function">
    <text evidence="1">Regulates expression of the glpD operon. In the presence of glycerol 3-phosphate (G3P) causes antitermination of transcription of glpD at the inverted repeat of the leader region to enhance its transcription. Binds and stabilizes glpD leader mRNA.</text>
</comment>
<dbReference type="Pfam" id="PF04309">
    <property type="entry name" value="G3P_antiterm"/>
    <property type="match status" value="1"/>
</dbReference>
<dbReference type="PANTHER" id="PTHR35787:SF1">
    <property type="entry name" value="GLYCEROL UPTAKE OPERON ANTITERMINATOR REGULATORY PROTEIN"/>
    <property type="match status" value="1"/>
</dbReference>
<dbReference type="GO" id="GO:0006071">
    <property type="term" value="P:glycerol metabolic process"/>
    <property type="evidence" value="ECO:0007669"/>
    <property type="project" value="UniProtKB-UniRule"/>
</dbReference>
<keyword evidence="1" id="KW-0804">Transcription</keyword>
<dbReference type="STRING" id="392015.SAMN05421543_11169"/>
<evidence type="ECO:0000313" key="3">
    <source>
        <dbReference type="Proteomes" id="UP000183508"/>
    </source>
</evidence>
<sequence>MSYALRKKPIVTAITRDADLADAVSSSANVAFLLGADILTLAGSVERLHAAGKLSFVHLDLMTGIARDTSGIRYLAETIGVDGVVTTRTSLIAAAKQHGLIAVQRTFILDSVSIDQTLKMLQDSRPDAIEVLPGLVIPHVMHLLKPSRHTPIIAGGLLSTPEHVRSVLASGCIGASTSSRALWRWQDAGFPDGPDASWT</sequence>
<keyword evidence="1" id="KW-0805">Transcription regulation</keyword>
<proteinExistence type="predicted"/>
<dbReference type="AlphaFoldDB" id="A0A1I7JR37"/>
<keyword evidence="3" id="KW-1185">Reference proteome</keyword>
<keyword evidence="1" id="KW-0319">Glycerol metabolism</keyword>
<dbReference type="InterPro" id="IPR006699">
    <property type="entry name" value="GlpP"/>
</dbReference>
<reference evidence="3" key="1">
    <citation type="submission" date="2016-10" db="EMBL/GenBank/DDBJ databases">
        <authorList>
            <person name="Varghese N."/>
        </authorList>
    </citation>
    <scope>NUCLEOTIDE SEQUENCE [LARGE SCALE GENOMIC DNA]</scope>
    <source>
        <strain evidence="3">DSM 17980</strain>
    </source>
</reference>
<dbReference type="eggNOG" id="COG1954">
    <property type="taxonomic scope" value="Bacteria"/>
</dbReference>
<dbReference type="PIRSF" id="PIRSF016897">
    <property type="entry name" value="GlpP"/>
    <property type="match status" value="1"/>
</dbReference>
<dbReference type="RefSeq" id="WP_074952815.1">
    <property type="nucleotide sequence ID" value="NZ_FPBV01000011.1"/>
</dbReference>
<dbReference type="Proteomes" id="UP000183508">
    <property type="component" value="Unassembled WGS sequence"/>
</dbReference>
<keyword evidence="1" id="KW-0694">RNA-binding</keyword>
<evidence type="ECO:0000313" key="2">
    <source>
        <dbReference type="EMBL" id="SFU87647.1"/>
    </source>
</evidence>
<dbReference type="SUPFAM" id="SSF110391">
    <property type="entry name" value="GlpP-like"/>
    <property type="match status" value="1"/>
</dbReference>
<evidence type="ECO:0000256" key="1">
    <source>
        <dbReference type="PIRNR" id="PIRNR016897"/>
    </source>
</evidence>
<name>A0A1I7JR37_9BACL</name>
<dbReference type="GO" id="GO:0003723">
    <property type="term" value="F:RNA binding"/>
    <property type="evidence" value="ECO:0007669"/>
    <property type="project" value="UniProtKB-KW"/>
</dbReference>
<organism evidence="2 3">
    <name type="scientific">Alicyclobacillus macrosporangiidus</name>
    <dbReference type="NCBI Taxonomy" id="392015"/>
    <lineage>
        <taxon>Bacteria</taxon>
        <taxon>Bacillati</taxon>
        <taxon>Bacillota</taxon>
        <taxon>Bacilli</taxon>
        <taxon>Bacillales</taxon>
        <taxon>Alicyclobacillaceae</taxon>
        <taxon>Alicyclobacillus</taxon>
    </lineage>
</organism>
<dbReference type="GO" id="GO:0006355">
    <property type="term" value="P:regulation of DNA-templated transcription"/>
    <property type="evidence" value="ECO:0007669"/>
    <property type="project" value="InterPro"/>
</dbReference>
<dbReference type="PANTHER" id="PTHR35787">
    <property type="entry name" value="GLYCEROL UPTAKE OPERON ANTITERMINATOR REGULATORY PROTEIN"/>
    <property type="match status" value="1"/>
</dbReference>
<protein>
    <recommendedName>
        <fullName evidence="1">Glycerol uptake operon antiterminator regulatory protein</fullName>
    </recommendedName>
</protein>
<dbReference type="Gene3D" id="3.20.20.70">
    <property type="entry name" value="Aldolase class I"/>
    <property type="match status" value="1"/>
</dbReference>
<dbReference type="EMBL" id="FPBV01000011">
    <property type="protein sequence ID" value="SFU87647.1"/>
    <property type="molecule type" value="Genomic_DNA"/>
</dbReference>
<dbReference type="OrthoDB" id="9799580at2"/>
<gene>
    <name evidence="2" type="ORF">SAMN05421543_11169</name>
</gene>
<accession>A0A1I7JR37</accession>
<dbReference type="InterPro" id="IPR013785">
    <property type="entry name" value="Aldolase_TIM"/>
</dbReference>